<dbReference type="InterPro" id="IPR044746">
    <property type="entry name" value="ABCC_6TM_D1"/>
</dbReference>
<evidence type="ECO:0000259" key="10">
    <source>
        <dbReference type="PROSITE" id="PS50893"/>
    </source>
</evidence>
<dbReference type="CDD" id="cd03250">
    <property type="entry name" value="ABCC_MRP_domain1"/>
    <property type="match status" value="1"/>
</dbReference>
<feature type="transmembrane region" description="Helical" evidence="9">
    <location>
        <begin position="763"/>
        <end position="787"/>
    </location>
</feature>
<feature type="region of interest" description="Disordered" evidence="8">
    <location>
        <begin position="1"/>
        <end position="22"/>
    </location>
</feature>
<dbReference type="GO" id="GO:0005524">
    <property type="term" value="F:ATP binding"/>
    <property type="evidence" value="ECO:0007669"/>
    <property type="project" value="UniProtKB-KW"/>
</dbReference>
<feature type="domain" description="ABC transmembrane type-1" evidence="11">
    <location>
        <begin position="103"/>
        <end position="383"/>
    </location>
</feature>
<dbReference type="GO" id="GO:0140359">
    <property type="term" value="F:ABC-type transporter activity"/>
    <property type="evidence" value="ECO:0007669"/>
    <property type="project" value="InterPro"/>
</dbReference>
<sequence length="1359" mass="151990">MDAKKGNKNDSKSNPPRTEPKSVPNVFKRTLFCWMLPIFYFGNRRDLEESDLPPPKNMYQSKMLGDKLERSWLKAEYEAKLTGQKPKFAKVLFKTFIWSYIPGGLMQATSIGLRTASPLLFSQLLRYWSADSPVDREAAMYYAISMILANWASAFMNHHGVLFCQQFGMKLRCAVGSLMFRKIMRMSNGSLGDTAAGKVVNILSNDLQRFDLSMMFLHYVWIIPLQIAAVIYLGYLQAGTAAFIGFAALIIIALPFQGGLGQYLGKIRLRTAEKTDNRIKIMSEVINGIQVIKMYAWEIPFQKVVGQKRAEELKEVKIATILRTVFLGFMMFTERAALFFTVLTYVLLGNVMSANVFYPLQQFMSAAQVNITLILPMVLSFTAELFVSLGRVEKFLLLEDRPDLKGHPEETSSNLFRNLSADGIPETNGSIRPLSYHRKSDALPAEPGSEIQLKVPKFTRSVSYQEDTALVLHDVSASWTGDPNMMALKNISMRLRKGKLCAIIGAVGSGKSSILQLLLKELPSATGTISIYGKMSYACQEAWLFPSTVRENILFGLPFEPGKYKKVCRVCALEKDFKQFPYGDQTLVGERGVSLSGGQRARINLARAVYREADIYLLDDPLSAVDANVGRQLFEGCINGYLRGRTRILVTHQIHFLKAADYIVVLNEGRIENMGTFDELVSSGKEFSMMLAQLQEGKDKDAESVGSRSIEEKDKPALKTMISVNEGEELQEFEAQKMKEEERQSGNLRWEVISAYFRSGGNVCFILFALLVVVLATTCAASVDYWVSYWTNQMAAYEESLGGESIEPGLDVQAGRFTVGQYLIIHGCLVAALVLMVNLRVFPFAYLCVSASAKLHNQMFSTMLRGIMRFFDTSSSGRILNRFTKDMGSLDEILPRTLLDVLQIYGTLTAILVLNAIALYWTLVPSAVLLVLFGFMVRIYLKAAQGIKRLEGTTKSPMFGTVTSSLSGISTIRASNAQERLIEQFDDNQDLHTTSWNSYLNGGTTFGFYLDTMCLVYMTTIIFVFLFIDFGDAIPVGSVGLAVTQSNTLTLMLQHGARMLVEFLAQLTSVERILEYTRIDTEPDLFQGKVEMPPNWPYQGRIVFQNVSLRYAPNEQPVLKNLNIVIESGNKIGIVGRTGAGKSSLISALFRFAYLDGLISIDGLDTSLISRQGLRSKISIIPQEPILFSATIRYNLDPFDIYSDDDLWRALEQVDLKSAIPSLDFKVTEGGSNFSVGQRQLMCLARAVLRSNQILIMDEATANVDPQTDNFIQETIRRQFVSCTVLTIAHRLNTIMDSDKVLVMSSGQVAEYDHPYVLLSDPNSHFSAMVRETGEKNSANLFQVAKDAYFQSNLKENAR</sequence>
<comment type="subcellular location">
    <subcellularLocation>
        <location evidence="1">Membrane</location>
        <topology evidence="1">Multi-pass membrane protein</topology>
    </subcellularLocation>
</comment>
<dbReference type="SMART" id="SM00382">
    <property type="entry name" value="AAA"/>
    <property type="match status" value="2"/>
</dbReference>
<dbReference type="Pfam" id="PF00005">
    <property type="entry name" value="ABC_tran"/>
    <property type="match status" value="2"/>
</dbReference>
<dbReference type="InterPro" id="IPR036640">
    <property type="entry name" value="ABC1_TM_sf"/>
</dbReference>
<dbReference type="EMBL" id="LR824534">
    <property type="protein sequence ID" value="CAH1643467.1"/>
    <property type="molecule type" value="Genomic_DNA"/>
</dbReference>
<dbReference type="GO" id="GO:0016020">
    <property type="term" value="C:membrane"/>
    <property type="evidence" value="ECO:0007669"/>
    <property type="project" value="UniProtKB-SubCell"/>
</dbReference>
<feature type="transmembrane region" description="Helical" evidence="9">
    <location>
        <begin position="923"/>
        <end position="941"/>
    </location>
</feature>
<feature type="transmembrane region" description="Helical" evidence="9">
    <location>
        <begin position="216"/>
        <end position="235"/>
    </location>
</feature>
<keyword evidence="6 9" id="KW-1133">Transmembrane helix</keyword>
<dbReference type="CDD" id="cd03244">
    <property type="entry name" value="ABCC_MRP_domain2"/>
    <property type="match status" value="1"/>
</dbReference>
<evidence type="ECO:0000259" key="11">
    <source>
        <dbReference type="PROSITE" id="PS50929"/>
    </source>
</evidence>
<dbReference type="CDD" id="cd18579">
    <property type="entry name" value="ABC_6TM_ABCC_D1"/>
    <property type="match status" value="1"/>
</dbReference>
<dbReference type="InterPro" id="IPR027417">
    <property type="entry name" value="P-loop_NTPase"/>
</dbReference>
<dbReference type="InterPro" id="IPR003593">
    <property type="entry name" value="AAA+_ATPase"/>
</dbReference>
<name>A0A9P0IAX1_SPOLI</name>
<feature type="compositionally biased region" description="Basic and acidic residues" evidence="8">
    <location>
        <begin position="1"/>
        <end position="11"/>
    </location>
</feature>
<dbReference type="InterPro" id="IPR017871">
    <property type="entry name" value="ABC_transporter-like_CS"/>
</dbReference>
<feature type="transmembrane region" description="Helical" evidence="9">
    <location>
        <begin position="366"/>
        <end position="387"/>
    </location>
</feature>
<dbReference type="InterPro" id="IPR050173">
    <property type="entry name" value="ABC_transporter_C-like"/>
</dbReference>
<reference evidence="12" key="1">
    <citation type="submission" date="2022-02" db="EMBL/GenBank/DDBJ databases">
        <authorList>
            <person name="King R."/>
        </authorList>
    </citation>
    <scope>NUCLEOTIDE SEQUENCE</scope>
</reference>
<proteinExistence type="predicted"/>
<dbReference type="PANTHER" id="PTHR24223">
    <property type="entry name" value="ATP-BINDING CASSETTE SUB-FAMILY C"/>
    <property type="match status" value="1"/>
</dbReference>
<feature type="domain" description="ABC transporter" evidence="10">
    <location>
        <begin position="1102"/>
        <end position="1331"/>
    </location>
</feature>
<protein>
    <recommendedName>
        <fullName evidence="14">ABCC3</fullName>
    </recommendedName>
</protein>
<dbReference type="InterPro" id="IPR003439">
    <property type="entry name" value="ABC_transporter-like_ATP-bd"/>
</dbReference>
<keyword evidence="5" id="KW-0067">ATP-binding</keyword>
<dbReference type="FunFam" id="1.20.1560.10:FF:000026">
    <property type="entry name" value="Multidrug resistance-associated protein lethal(2)03659"/>
    <property type="match status" value="1"/>
</dbReference>
<keyword evidence="3 9" id="KW-0812">Transmembrane</keyword>
<dbReference type="Pfam" id="PF00664">
    <property type="entry name" value="ABC_membrane"/>
    <property type="match status" value="2"/>
</dbReference>
<dbReference type="FunFam" id="3.40.50.300:FF:000163">
    <property type="entry name" value="Multidrug resistance-associated protein member 4"/>
    <property type="match status" value="1"/>
</dbReference>
<keyword evidence="2" id="KW-0813">Transport</keyword>
<dbReference type="PROSITE" id="PS50929">
    <property type="entry name" value="ABC_TM1F"/>
    <property type="match status" value="2"/>
</dbReference>
<evidence type="ECO:0000256" key="1">
    <source>
        <dbReference type="ARBA" id="ARBA00004141"/>
    </source>
</evidence>
<evidence type="ECO:0000256" key="4">
    <source>
        <dbReference type="ARBA" id="ARBA00022741"/>
    </source>
</evidence>
<dbReference type="SUPFAM" id="SSF52540">
    <property type="entry name" value="P-loop containing nucleoside triphosphate hydrolases"/>
    <property type="match status" value="2"/>
</dbReference>
<evidence type="ECO:0008006" key="14">
    <source>
        <dbReference type="Google" id="ProtNLM"/>
    </source>
</evidence>
<organism evidence="12 13">
    <name type="scientific">Spodoptera littoralis</name>
    <name type="common">Egyptian cotton leafworm</name>
    <dbReference type="NCBI Taxonomy" id="7109"/>
    <lineage>
        <taxon>Eukaryota</taxon>
        <taxon>Metazoa</taxon>
        <taxon>Ecdysozoa</taxon>
        <taxon>Arthropoda</taxon>
        <taxon>Hexapoda</taxon>
        <taxon>Insecta</taxon>
        <taxon>Pterygota</taxon>
        <taxon>Neoptera</taxon>
        <taxon>Endopterygota</taxon>
        <taxon>Lepidoptera</taxon>
        <taxon>Glossata</taxon>
        <taxon>Ditrysia</taxon>
        <taxon>Noctuoidea</taxon>
        <taxon>Noctuidae</taxon>
        <taxon>Amphipyrinae</taxon>
        <taxon>Spodoptera</taxon>
    </lineage>
</organism>
<evidence type="ECO:0000256" key="9">
    <source>
        <dbReference type="SAM" id="Phobius"/>
    </source>
</evidence>
<dbReference type="GO" id="GO:0016887">
    <property type="term" value="F:ATP hydrolysis activity"/>
    <property type="evidence" value="ECO:0007669"/>
    <property type="project" value="InterPro"/>
</dbReference>
<dbReference type="Gene3D" id="3.40.50.300">
    <property type="entry name" value="P-loop containing nucleotide triphosphate hydrolases"/>
    <property type="match status" value="2"/>
</dbReference>
<evidence type="ECO:0000313" key="12">
    <source>
        <dbReference type="EMBL" id="CAH1643467.1"/>
    </source>
</evidence>
<gene>
    <name evidence="12" type="ORF">SPLIT_LOCUS8822</name>
</gene>
<feature type="domain" description="ABC transporter" evidence="10">
    <location>
        <begin position="470"/>
        <end position="693"/>
    </location>
</feature>
<dbReference type="FunFam" id="1.20.1560.10:FF:000014">
    <property type="entry name" value="Multidrug resistance-associated protein member 4"/>
    <property type="match status" value="1"/>
</dbReference>
<dbReference type="SUPFAM" id="SSF90123">
    <property type="entry name" value="ABC transporter transmembrane region"/>
    <property type="match status" value="2"/>
</dbReference>
<evidence type="ECO:0000256" key="3">
    <source>
        <dbReference type="ARBA" id="ARBA00022692"/>
    </source>
</evidence>
<dbReference type="PROSITE" id="PS00211">
    <property type="entry name" value="ABC_TRANSPORTER_1"/>
    <property type="match status" value="2"/>
</dbReference>
<feature type="transmembrane region" description="Helical" evidence="9">
    <location>
        <begin position="241"/>
        <end position="260"/>
    </location>
</feature>
<dbReference type="FunFam" id="3.40.50.300:FF:000482">
    <property type="entry name" value="Multidrug resistance-associated protein member 4"/>
    <property type="match status" value="1"/>
</dbReference>
<evidence type="ECO:0000256" key="6">
    <source>
        <dbReference type="ARBA" id="ARBA00022989"/>
    </source>
</evidence>
<dbReference type="InterPro" id="IPR011527">
    <property type="entry name" value="ABC1_TM_dom"/>
</dbReference>
<evidence type="ECO:0000313" key="13">
    <source>
        <dbReference type="Proteomes" id="UP001153321"/>
    </source>
</evidence>
<feature type="transmembrane region" description="Helical" evidence="9">
    <location>
        <begin position="336"/>
        <end position="360"/>
    </location>
</feature>
<feature type="transmembrane region" description="Helical" evidence="9">
    <location>
        <begin position="823"/>
        <end position="849"/>
    </location>
</feature>
<dbReference type="PROSITE" id="PS50893">
    <property type="entry name" value="ABC_TRANSPORTER_2"/>
    <property type="match status" value="2"/>
</dbReference>
<feature type="domain" description="ABC transmembrane type-1" evidence="11">
    <location>
        <begin position="767"/>
        <end position="1065"/>
    </location>
</feature>
<evidence type="ECO:0000256" key="2">
    <source>
        <dbReference type="ARBA" id="ARBA00022448"/>
    </source>
</evidence>
<dbReference type="PANTHER" id="PTHR24223:SF415">
    <property type="entry name" value="FI20190P1"/>
    <property type="match status" value="1"/>
</dbReference>
<feature type="transmembrane region" description="Helical" evidence="9">
    <location>
        <begin position="1008"/>
        <end position="1028"/>
    </location>
</feature>
<accession>A0A9P0IAX1</accession>
<evidence type="ECO:0000256" key="7">
    <source>
        <dbReference type="ARBA" id="ARBA00023136"/>
    </source>
</evidence>
<keyword evidence="13" id="KW-1185">Reference proteome</keyword>
<dbReference type="Gene3D" id="1.20.1560.10">
    <property type="entry name" value="ABC transporter type 1, transmembrane domain"/>
    <property type="match status" value="2"/>
</dbReference>
<dbReference type="Proteomes" id="UP001153321">
    <property type="component" value="Chromosome 3"/>
</dbReference>
<keyword evidence="4" id="KW-0547">Nucleotide-binding</keyword>
<evidence type="ECO:0000256" key="5">
    <source>
        <dbReference type="ARBA" id="ARBA00022840"/>
    </source>
</evidence>
<evidence type="ECO:0000256" key="8">
    <source>
        <dbReference type="SAM" id="MobiDB-lite"/>
    </source>
</evidence>
<keyword evidence="7 9" id="KW-0472">Membrane</keyword>